<evidence type="ECO:0000313" key="2">
    <source>
        <dbReference type="Proteomes" id="UP001064048"/>
    </source>
</evidence>
<gene>
    <name evidence="1" type="ORF">MSG28_010233</name>
</gene>
<reference evidence="1 2" key="1">
    <citation type="journal article" date="2022" name="Genome Biol. Evol.">
        <title>The Spruce Budworm Genome: Reconstructing the Evolutionary History of Antifreeze Proteins.</title>
        <authorList>
            <person name="Beliveau C."/>
            <person name="Gagne P."/>
            <person name="Picq S."/>
            <person name="Vernygora O."/>
            <person name="Keeling C.I."/>
            <person name="Pinkney K."/>
            <person name="Doucet D."/>
            <person name="Wen F."/>
            <person name="Johnston J.S."/>
            <person name="Maaroufi H."/>
            <person name="Boyle B."/>
            <person name="Laroche J."/>
            <person name="Dewar K."/>
            <person name="Juretic N."/>
            <person name="Blackburn G."/>
            <person name="Nisole A."/>
            <person name="Brunet B."/>
            <person name="Brandao M."/>
            <person name="Lumley L."/>
            <person name="Duan J."/>
            <person name="Quan G."/>
            <person name="Lucarotti C.J."/>
            <person name="Roe A.D."/>
            <person name="Sperling F.A.H."/>
            <person name="Levesque R.C."/>
            <person name="Cusson M."/>
        </authorList>
    </citation>
    <scope>NUCLEOTIDE SEQUENCE [LARGE SCALE GENOMIC DNA]</scope>
    <source>
        <strain evidence="1">Glfc:IPQL:Cfum</strain>
    </source>
</reference>
<evidence type="ECO:0000313" key="1">
    <source>
        <dbReference type="EMBL" id="KAI8436765.1"/>
    </source>
</evidence>
<keyword evidence="2" id="KW-1185">Reference proteome</keyword>
<dbReference type="Proteomes" id="UP001064048">
    <property type="component" value="Chromosome 17"/>
</dbReference>
<protein>
    <submittedName>
        <fullName evidence="1">Uncharacterized protein</fullName>
    </submittedName>
</protein>
<proteinExistence type="predicted"/>
<dbReference type="EMBL" id="CM046117">
    <property type="protein sequence ID" value="KAI8436765.1"/>
    <property type="molecule type" value="Genomic_DNA"/>
</dbReference>
<organism evidence="1 2">
    <name type="scientific">Choristoneura fumiferana</name>
    <name type="common">Spruce budworm moth</name>
    <name type="synonym">Archips fumiferana</name>
    <dbReference type="NCBI Taxonomy" id="7141"/>
    <lineage>
        <taxon>Eukaryota</taxon>
        <taxon>Metazoa</taxon>
        <taxon>Ecdysozoa</taxon>
        <taxon>Arthropoda</taxon>
        <taxon>Hexapoda</taxon>
        <taxon>Insecta</taxon>
        <taxon>Pterygota</taxon>
        <taxon>Neoptera</taxon>
        <taxon>Endopterygota</taxon>
        <taxon>Lepidoptera</taxon>
        <taxon>Glossata</taxon>
        <taxon>Ditrysia</taxon>
        <taxon>Tortricoidea</taxon>
        <taxon>Tortricidae</taxon>
        <taxon>Tortricinae</taxon>
        <taxon>Choristoneura</taxon>
    </lineage>
</organism>
<comment type="caution">
    <text evidence="1">The sequence shown here is derived from an EMBL/GenBank/DDBJ whole genome shotgun (WGS) entry which is preliminary data.</text>
</comment>
<accession>A0ACC0KKD6</accession>
<sequence length="388" mass="43907">MNSKAQIASSEENINRKNKVIDELNTICQQLKDKISQLENQLSDKSHRMNLLESEVQKSHIEVATLKAKNTTLERDIMDKEKLTNSLNMKCSYLEKVEKDNIELVEELKKSLQTAKREKASNTLCARLKTILEEKLARSESLANRNNEAANSTSEQLLKANQIISKQNADIIEMKEKILCRTAIALEQEKVIERNNKEIEDLKSEINATKQNIVSLKTEFEKLSEKFESNEAALKDKEEMIKNNNLVIQWLHKKMEDSCGPGSALKSKQSHGGAAKYSSTPHHDADESDLKGAMSEESINFYATSKMSTFEGTPVTKNQENSGKVGLDPRYLKPADDKENKNAKDTAVRKSTKGKENDAFSLPQVDYREKKTSRKNTYRATPVSAYFP</sequence>
<name>A0ACC0KKD6_CHOFU</name>